<sequence>MPASSENPYKAEVLIIGAGLSGAVAARRLSEAGMDVLCLEQGDWHKPEDFRGEHDDWELTSFKQWHPNPNIRGGSADYPIDDSRSEMKPMMFNGVGGSTILYGAQWMRFMPSDFRTKSLDGVGDDWPITYDELAPYYDRIDRDFSVSGVAGDPAMPPQPPYPLPVLPMSSVGKRVMEGHKALGWHIWQGSNAIASRPDGNLSPCLQLGVCGNGCPVGAKATVDLTHWPIVLSKGGRLVTGARVRSITHDREGKANGAIFTLPDGSEHRAIADIVILAANAVGTARILLSSQSALFPDGLANGSGLVGKRLMMHPFSRAIGFFDEPLESWQGHWGQSVYSLEFANTRADTGFVRGAKWNLGPSGGPLGAALFPSPEGPIWGAALHEKVHAWLGRTAVWGIICEDLPEVTNFIDLSPDQKDASGNAVPRLHYRLSENSKAMLAYNLERAKESLLAAGASKAISIDLMPDFGWHPLGTCRMGDAPENSVVDKFGEAHDAGNLFIIDGSVLVTGSCANPSATIAALALRTADHIVATRRER</sequence>
<reference evidence="7 8" key="1">
    <citation type="submission" date="2019-06" db="EMBL/GenBank/DDBJ databases">
        <title>Sorghum-associated microbial communities from plants grown in Nebraska, USA.</title>
        <authorList>
            <person name="Schachtman D."/>
        </authorList>
    </citation>
    <scope>NUCLEOTIDE SEQUENCE [LARGE SCALE GENOMIC DNA]</scope>
    <source>
        <strain evidence="7 8">1225</strain>
    </source>
</reference>
<dbReference type="AlphaFoldDB" id="A0A561QG58"/>
<evidence type="ECO:0000259" key="6">
    <source>
        <dbReference type="Pfam" id="PF05199"/>
    </source>
</evidence>
<keyword evidence="4" id="KW-0560">Oxidoreductase</keyword>
<dbReference type="GO" id="GO:0050660">
    <property type="term" value="F:flavin adenine dinucleotide binding"/>
    <property type="evidence" value="ECO:0007669"/>
    <property type="project" value="InterPro"/>
</dbReference>
<dbReference type="SUPFAM" id="SSF54373">
    <property type="entry name" value="FAD-linked reductases, C-terminal domain"/>
    <property type="match status" value="1"/>
</dbReference>
<evidence type="ECO:0000256" key="1">
    <source>
        <dbReference type="ARBA" id="ARBA00010790"/>
    </source>
</evidence>
<evidence type="ECO:0000259" key="5">
    <source>
        <dbReference type="Pfam" id="PF00732"/>
    </source>
</evidence>
<evidence type="ECO:0000256" key="4">
    <source>
        <dbReference type="ARBA" id="ARBA00023002"/>
    </source>
</evidence>
<dbReference type="Pfam" id="PF05199">
    <property type="entry name" value="GMC_oxred_C"/>
    <property type="match status" value="1"/>
</dbReference>
<feature type="domain" description="Glucose-methanol-choline oxidoreductase C-terminal" evidence="6">
    <location>
        <begin position="405"/>
        <end position="523"/>
    </location>
</feature>
<dbReference type="Gene3D" id="3.50.50.60">
    <property type="entry name" value="FAD/NAD(P)-binding domain"/>
    <property type="match status" value="2"/>
</dbReference>
<dbReference type="EMBL" id="VIWP01000008">
    <property type="protein sequence ID" value="TWF49358.1"/>
    <property type="molecule type" value="Genomic_DNA"/>
</dbReference>
<dbReference type="OrthoDB" id="9798604at2"/>
<dbReference type="GO" id="GO:0016614">
    <property type="term" value="F:oxidoreductase activity, acting on CH-OH group of donors"/>
    <property type="evidence" value="ECO:0007669"/>
    <property type="project" value="InterPro"/>
</dbReference>
<comment type="similarity">
    <text evidence="1">Belongs to the GMC oxidoreductase family.</text>
</comment>
<accession>A0A561QG58</accession>
<feature type="domain" description="Glucose-methanol-choline oxidoreductase N-terminal" evidence="5">
    <location>
        <begin position="13"/>
        <end position="314"/>
    </location>
</feature>
<dbReference type="PANTHER" id="PTHR46056:SF12">
    <property type="entry name" value="LONG-CHAIN-ALCOHOL OXIDASE"/>
    <property type="match status" value="1"/>
</dbReference>
<dbReference type="InterPro" id="IPR000172">
    <property type="entry name" value="GMC_OxRdtase_N"/>
</dbReference>
<organism evidence="7 8">
    <name type="scientific">Neorhizobium alkalisoli</name>
    <dbReference type="NCBI Taxonomy" id="528178"/>
    <lineage>
        <taxon>Bacteria</taxon>
        <taxon>Pseudomonadati</taxon>
        <taxon>Pseudomonadota</taxon>
        <taxon>Alphaproteobacteria</taxon>
        <taxon>Hyphomicrobiales</taxon>
        <taxon>Rhizobiaceae</taxon>
        <taxon>Rhizobium/Agrobacterium group</taxon>
        <taxon>Neorhizobium</taxon>
    </lineage>
</organism>
<protein>
    <submittedName>
        <fullName evidence="7">Choline dehydrogenase-like flavoprotein</fullName>
    </submittedName>
</protein>
<comment type="caution">
    <text evidence="7">The sequence shown here is derived from an EMBL/GenBank/DDBJ whole genome shotgun (WGS) entry which is preliminary data.</text>
</comment>
<dbReference type="Proteomes" id="UP000320653">
    <property type="component" value="Unassembled WGS sequence"/>
</dbReference>
<dbReference type="PANTHER" id="PTHR46056">
    <property type="entry name" value="LONG-CHAIN-ALCOHOL OXIDASE"/>
    <property type="match status" value="1"/>
</dbReference>
<dbReference type="InterPro" id="IPR007867">
    <property type="entry name" value="GMC_OxRtase_C"/>
</dbReference>
<dbReference type="SUPFAM" id="SSF51905">
    <property type="entry name" value="FAD/NAD(P)-binding domain"/>
    <property type="match status" value="1"/>
</dbReference>
<keyword evidence="2" id="KW-0285">Flavoprotein</keyword>
<keyword evidence="3" id="KW-0274">FAD</keyword>
<dbReference type="RefSeq" id="WP_145641337.1">
    <property type="nucleotide sequence ID" value="NZ_VIWP01000008.1"/>
</dbReference>
<gene>
    <name evidence="7" type="ORF">FHW37_10828</name>
</gene>
<dbReference type="InterPro" id="IPR036188">
    <property type="entry name" value="FAD/NAD-bd_sf"/>
</dbReference>
<evidence type="ECO:0000313" key="8">
    <source>
        <dbReference type="Proteomes" id="UP000320653"/>
    </source>
</evidence>
<dbReference type="Pfam" id="PF00732">
    <property type="entry name" value="GMC_oxred_N"/>
    <property type="match status" value="1"/>
</dbReference>
<evidence type="ECO:0000256" key="3">
    <source>
        <dbReference type="ARBA" id="ARBA00022827"/>
    </source>
</evidence>
<proteinExistence type="inferred from homology"/>
<keyword evidence="8" id="KW-1185">Reference proteome</keyword>
<evidence type="ECO:0000313" key="7">
    <source>
        <dbReference type="EMBL" id="TWF49358.1"/>
    </source>
</evidence>
<name>A0A561QG58_9HYPH</name>
<evidence type="ECO:0000256" key="2">
    <source>
        <dbReference type="ARBA" id="ARBA00022630"/>
    </source>
</evidence>